<reference evidence="3" key="2">
    <citation type="submission" date="2014-02" db="EMBL/GenBank/DDBJ databases">
        <title>Complete DNA sequence of /Kuraishia capsulata/ illustrates novel genomic features among budding yeasts (/Saccharomycotina/).</title>
        <authorList>
            <person name="Morales L."/>
            <person name="Noel B."/>
            <person name="Porcel B."/>
            <person name="Marcet-Houben M."/>
            <person name="Hullo M-F."/>
            <person name="Sacerdot C."/>
            <person name="Tekaia F."/>
            <person name="Leh-Louis V."/>
            <person name="Despons L."/>
            <person name="Khanna V."/>
            <person name="Aury J-M."/>
            <person name="Barbe V."/>
            <person name="Couloux A."/>
            <person name="Labadie K."/>
            <person name="Pelletier E."/>
            <person name="Souciet J-L."/>
            <person name="Boekhout T."/>
            <person name="Gabaldon T."/>
            <person name="Wincker P."/>
            <person name="Dujon B."/>
        </authorList>
    </citation>
    <scope>NUCLEOTIDE SEQUENCE</scope>
    <source>
        <strain evidence="3">CBS 1993</strain>
    </source>
</reference>
<dbReference type="Proteomes" id="UP000019384">
    <property type="component" value="Unassembled WGS sequence"/>
</dbReference>
<dbReference type="AlphaFoldDB" id="W6MFI5"/>
<dbReference type="Pfam" id="PF05291">
    <property type="entry name" value="Bystin"/>
    <property type="match status" value="1"/>
</dbReference>
<dbReference type="InterPro" id="IPR007955">
    <property type="entry name" value="Bystin"/>
</dbReference>
<dbReference type="RefSeq" id="XP_022456591.1">
    <property type="nucleotide sequence ID" value="XM_022605088.1"/>
</dbReference>
<dbReference type="GO" id="GO:0005737">
    <property type="term" value="C:cytoplasm"/>
    <property type="evidence" value="ECO:0007669"/>
    <property type="project" value="TreeGrafter"/>
</dbReference>
<dbReference type="GO" id="GO:0030688">
    <property type="term" value="C:preribosome, small subunit precursor"/>
    <property type="evidence" value="ECO:0007669"/>
    <property type="project" value="TreeGrafter"/>
</dbReference>
<dbReference type="GO" id="GO:0030515">
    <property type="term" value="F:snoRNA binding"/>
    <property type="evidence" value="ECO:0007669"/>
    <property type="project" value="TreeGrafter"/>
</dbReference>
<keyword evidence="4" id="KW-1185">Reference proteome</keyword>
<evidence type="ECO:0000313" key="3">
    <source>
        <dbReference type="EMBL" id="CDK24574.1"/>
    </source>
</evidence>
<dbReference type="GO" id="GO:0006364">
    <property type="term" value="P:rRNA processing"/>
    <property type="evidence" value="ECO:0007669"/>
    <property type="project" value="TreeGrafter"/>
</dbReference>
<evidence type="ECO:0000256" key="1">
    <source>
        <dbReference type="ARBA" id="ARBA00007114"/>
    </source>
</evidence>
<dbReference type="EMBL" id="HG793125">
    <property type="protein sequence ID" value="CDK24574.1"/>
    <property type="molecule type" value="Genomic_DNA"/>
</dbReference>
<dbReference type="GO" id="GO:0005730">
    <property type="term" value="C:nucleolus"/>
    <property type="evidence" value="ECO:0007669"/>
    <property type="project" value="TreeGrafter"/>
</dbReference>
<dbReference type="PANTHER" id="PTHR12821">
    <property type="entry name" value="BYSTIN"/>
    <property type="match status" value="1"/>
</dbReference>
<gene>
    <name evidence="3" type="ORF">KUCA_T00000540001</name>
</gene>
<name>W6MFI5_9ASCO</name>
<feature type="region of interest" description="Disordered" evidence="2">
    <location>
        <begin position="1"/>
        <end position="122"/>
    </location>
</feature>
<dbReference type="OrthoDB" id="2192561at2759"/>
<dbReference type="GeneID" id="34517979"/>
<sequence>MGKIAVSGNRAKPHQGSLYKDITTAGGNLKTSKKKRPVNATSDNEDDEEVVLDASSSRKILQLAREQQEEIEEEENKLHKRQDEYSRFNFQDSDESDDDEEDQQEYDEMSNFGSDYEEEEVEEIDADEAEMFDSYFRQQSGNPLGSFNLADKVMAKIQEKQMQMKMQAEGITEQRPSNGVSLPPRVIEAYTKVGVSLASWRNGKLPKLFKVLPSVKNWEDLLYVTNPESWTPQVVYEATKLFVSNLTASKAERFVNMVLYPRFRQDIEDDDAHKLNYHLYRSLKKSIYKPAAFFKGFLMPLVEEECTVREAVIVGSVLSKISIPVLHSAAALGWLLEREFTPASMVFIRVLVEKKYALPYQTIDSLVFFFMRFRTVTDAPTRSMEVDDEEDVSNKKKAPVLPLVWHKALLAFAERYKNDITEDQRDFLMEVVRQRGHKDISPVVRRELLAGQNRADEEAAKESDPMSYF</sequence>
<organism evidence="3 4">
    <name type="scientific">Kuraishia capsulata CBS 1993</name>
    <dbReference type="NCBI Taxonomy" id="1382522"/>
    <lineage>
        <taxon>Eukaryota</taxon>
        <taxon>Fungi</taxon>
        <taxon>Dikarya</taxon>
        <taxon>Ascomycota</taxon>
        <taxon>Saccharomycotina</taxon>
        <taxon>Pichiomycetes</taxon>
        <taxon>Pichiales</taxon>
        <taxon>Pichiaceae</taxon>
        <taxon>Kuraishia</taxon>
    </lineage>
</organism>
<dbReference type="HOGENOM" id="CLU_029727_0_1_1"/>
<protein>
    <submittedName>
        <fullName evidence="3">Uncharacterized protein</fullName>
    </submittedName>
</protein>
<reference evidence="3" key="1">
    <citation type="submission" date="2013-12" db="EMBL/GenBank/DDBJ databases">
        <authorList>
            <person name="Genoscope - CEA"/>
        </authorList>
    </citation>
    <scope>NUCLEOTIDE SEQUENCE</scope>
    <source>
        <strain evidence="3">CBS 1993</strain>
    </source>
</reference>
<comment type="similarity">
    <text evidence="1">Belongs to the bystin family.</text>
</comment>
<dbReference type="STRING" id="1382522.W6MFI5"/>
<accession>W6MFI5</accession>
<evidence type="ECO:0000256" key="2">
    <source>
        <dbReference type="SAM" id="MobiDB-lite"/>
    </source>
</evidence>
<evidence type="ECO:0000313" key="4">
    <source>
        <dbReference type="Proteomes" id="UP000019384"/>
    </source>
</evidence>
<dbReference type="PANTHER" id="PTHR12821:SF0">
    <property type="entry name" value="BYSTIN"/>
    <property type="match status" value="1"/>
</dbReference>
<feature type="compositionally biased region" description="Acidic residues" evidence="2">
    <location>
        <begin position="92"/>
        <end position="108"/>
    </location>
</feature>
<proteinExistence type="inferred from homology"/>